<dbReference type="Proteomes" id="UP000093898">
    <property type="component" value="Unassembled WGS sequence"/>
</dbReference>
<gene>
    <name evidence="7" type="ORF">A5630_22095</name>
</gene>
<dbReference type="SUPFAM" id="SSF51556">
    <property type="entry name" value="Metallo-dependent hydrolases"/>
    <property type="match status" value="1"/>
</dbReference>
<dbReference type="EC" id="4.1.1.52" evidence="5"/>
<protein>
    <recommendedName>
        <fullName evidence="5">6-methylsalicylate decarboxylase</fullName>
        <ecNumber evidence="5">4.1.1.52</ecNumber>
    </recommendedName>
</protein>
<dbReference type="GO" id="GO:0016787">
    <property type="term" value="F:hydrolase activity"/>
    <property type="evidence" value="ECO:0007669"/>
    <property type="project" value="InterPro"/>
</dbReference>
<accession>A0A1A3H2E6</accession>
<evidence type="ECO:0000256" key="1">
    <source>
        <dbReference type="ARBA" id="ARBA00022723"/>
    </source>
</evidence>
<name>A0A1A3H2E6_MYCMU</name>
<dbReference type="PANTHER" id="PTHR21240">
    <property type="entry name" value="2-AMINO-3-CARBOXYLMUCONATE-6-SEMIALDEHYDE DECARBOXYLASE"/>
    <property type="match status" value="1"/>
</dbReference>
<evidence type="ECO:0000256" key="4">
    <source>
        <dbReference type="ARBA" id="ARBA00036832"/>
    </source>
</evidence>
<dbReference type="RefSeq" id="WP_064981281.1">
    <property type="nucleotide sequence ID" value="NZ_LZLC01000121.1"/>
</dbReference>
<dbReference type="OrthoDB" id="149172at2"/>
<sequence length="517" mass="57387">MAANVKWDLHHHAVPEFYVEALHDAGVTAVGGFRFPRWSPERSLRAMDAMGTERAWLSVPPGVDVDGVANPAGLAQRLNDAGAELVAAHGDRFGWFASLPQGDVDASLAEIERIDAREVLLMSNVRDRHFGNRALDPLWQALDARRAVVFVHPNSRPRTDDQGLLNPLYLWQNDTARTMLDFLRAGGHVRFPRITWVLAHAAGPLPVLVDEALRGLRTIRPNIDAELAAWRGQVFLDTASKAYDEQIPAILAFGGAGQVTFGSDFPWATRRAGAIIARAWARAADRLDLDDGQLDGIFRANAVRIFQRDARPAPRSTPAELSTFTPYTAPPSGLEPLPASFWHGDRAAVRERIVLHNNGSHAQGFAVIDMLQPEFSCAELARVRQRGVEGIRIPLDFASLEGPRDFLAAKLLDALADGHETLRFEPRHPDGTPLLDDRRLDTVLFCAKGHWLGRLRNLDASRVILAGTVGVIPYLARPIDILYYLSRGKRGALAYAWATFIIRRPAGYRWLRETRRE</sequence>
<comment type="catalytic activity">
    <reaction evidence="4">
        <text>6-methylsalicylate + H(+) = 3-methylphenol + CO2</text>
        <dbReference type="Rhea" id="RHEA:23112"/>
        <dbReference type="ChEBI" id="CHEBI:15378"/>
        <dbReference type="ChEBI" id="CHEBI:16526"/>
        <dbReference type="ChEBI" id="CHEBI:17231"/>
        <dbReference type="ChEBI" id="CHEBI:36658"/>
        <dbReference type="EC" id="4.1.1.52"/>
    </reaction>
    <physiologicalReaction direction="left-to-right" evidence="4">
        <dbReference type="Rhea" id="RHEA:23113"/>
    </physiologicalReaction>
</comment>
<dbReference type="Gene3D" id="3.20.20.140">
    <property type="entry name" value="Metal-dependent hydrolases"/>
    <property type="match status" value="1"/>
</dbReference>
<comment type="caution">
    <text evidence="7">The sequence shown here is derived from an EMBL/GenBank/DDBJ whole genome shotgun (WGS) entry which is preliminary data.</text>
</comment>
<dbReference type="InterPro" id="IPR032465">
    <property type="entry name" value="ACMSD"/>
</dbReference>
<reference evidence="7 8" key="1">
    <citation type="submission" date="2016-06" db="EMBL/GenBank/DDBJ databases">
        <authorList>
            <person name="Kjaerup R.B."/>
            <person name="Dalgaard T.S."/>
            <person name="Juul-Madsen H.R."/>
        </authorList>
    </citation>
    <scope>NUCLEOTIDE SEQUENCE [LARGE SCALE GENOMIC DNA]</scope>
    <source>
        <strain evidence="7 8">1127319.6</strain>
    </source>
</reference>
<dbReference type="InterPro" id="IPR032466">
    <property type="entry name" value="Metal_Hydrolase"/>
</dbReference>
<evidence type="ECO:0000313" key="7">
    <source>
        <dbReference type="EMBL" id="OBJ41798.1"/>
    </source>
</evidence>
<dbReference type="GO" id="GO:0046872">
    <property type="term" value="F:metal ion binding"/>
    <property type="evidence" value="ECO:0007669"/>
    <property type="project" value="UniProtKB-KW"/>
</dbReference>
<dbReference type="GO" id="GO:0047596">
    <property type="term" value="F:6-methylsalicylate decarboxylase activity"/>
    <property type="evidence" value="ECO:0007669"/>
    <property type="project" value="UniProtKB-EC"/>
</dbReference>
<proteinExistence type="predicted"/>
<evidence type="ECO:0000256" key="2">
    <source>
        <dbReference type="ARBA" id="ARBA00022833"/>
    </source>
</evidence>
<dbReference type="AlphaFoldDB" id="A0A1A3H2E6"/>
<dbReference type="GO" id="GO:0019748">
    <property type="term" value="P:secondary metabolic process"/>
    <property type="evidence" value="ECO:0007669"/>
    <property type="project" value="TreeGrafter"/>
</dbReference>
<dbReference type="GO" id="GO:0005829">
    <property type="term" value="C:cytosol"/>
    <property type="evidence" value="ECO:0007669"/>
    <property type="project" value="TreeGrafter"/>
</dbReference>
<keyword evidence="3" id="KW-0456">Lyase</keyword>
<evidence type="ECO:0000259" key="6">
    <source>
        <dbReference type="Pfam" id="PF04909"/>
    </source>
</evidence>
<dbReference type="InterPro" id="IPR006680">
    <property type="entry name" value="Amidohydro-rel"/>
</dbReference>
<keyword evidence="1" id="KW-0479">Metal-binding</keyword>
<evidence type="ECO:0000313" key="8">
    <source>
        <dbReference type="Proteomes" id="UP000093898"/>
    </source>
</evidence>
<dbReference type="Pfam" id="PF04909">
    <property type="entry name" value="Amidohydro_2"/>
    <property type="match status" value="1"/>
</dbReference>
<evidence type="ECO:0000256" key="3">
    <source>
        <dbReference type="ARBA" id="ARBA00023239"/>
    </source>
</evidence>
<organism evidence="7 8">
    <name type="scientific">Mycolicibacterium mucogenicum</name>
    <name type="common">Mycobacterium mucogenicum</name>
    <dbReference type="NCBI Taxonomy" id="56689"/>
    <lineage>
        <taxon>Bacteria</taxon>
        <taxon>Bacillati</taxon>
        <taxon>Actinomycetota</taxon>
        <taxon>Actinomycetes</taxon>
        <taxon>Mycobacteriales</taxon>
        <taxon>Mycobacteriaceae</taxon>
        <taxon>Mycolicibacterium</taxon>
    </lineage>
</organism>
<dbReference type="EMBL" id="LZLC01000121">
    <property type="protein sequence ID" value="OBJ41798.1"/>
    <property type="molecule type" value="Genomic_DNA"/>
</dbReference>
<feature type="domain" description="Amidohydrolase-related" evidence="6">
    <location>
        <begin position="8"/>
        <end position="307"/>
    </location>
</feature>
<dbReference type="PANTHER" id="PTHR21240:SF29">
    <property type="entry name" value="AMIDOHYDROLASE-RELATED DOMAIN-CONTAINING PROTEIN"/>
    <property type="match status" value="1"/>
</dbReference>
<keyword evidence="2" id="KW-0862">Zinc</keyword>
<evidence type="ECO:0000256" key="5">
    <source>
        <dbReference type="ARBA" id="ARBA00038889"/>
    </source>
</evidence>